<comment type="caution">
    <text evidence="4">The sequence shown here is derived from an EMBL/GenBank/DDBJ whole genome shotgun (WGS) entry which is preliminary data.</text>
</comment>
<evidence type="ECO:0000256" key="1">
    <source>
        <dbReference type="ARBA" id="ARBA00023002"/>
    </source>
</evidence>
<sequence length="388" mass="39913">MRAVVIGAGIGGLATAAGLRRAGADVVVLERAAELRAVGAGLSLWRNGFTALDALGLGDAVHARTSTSAAGLQAGQRTPGGRWLARLPAGAVADLRVVHRADLQEVLAAAAGEVRCGVEITGVSPDGRTVTHTGGTEHVDLVVAADGIRSAVRASWPGDPGLHYSGYSAWRGVTRTPVDLLGAAGETWGRGLRFGLVPLRDGRVYWFGVRSMPAGVPPHDEHAAVRDAFAGWHAPIPAVLDATDPDAVHRLDIHDLAAPLRTFRRGRCVLLGDAAHAMTPDLGQGGGQALEDAATLVRLVAGAPAGGAGGLGQALDRYDALRRPRTARLLRTARRVGAVAQASSPVGAAVRDGVLRLLPDAWTASQVAAVQRWEPPPVGAAVQPGRAG</sequence>
<evidence type="ECO:0000313" key="4">
    <source>
        <dbReference type="EMBL" id="MBW0132003.1"/>
    </source>
</evidence>
<proteinExistence type="predicted"/>
<keyword evidence="1" id="KW-0560">Oxidoreductase</keyword>
<reference evidence="4 5" key="1">
    <citation type="submission" date="2020-11" db="EMBL/GenBank/DDBJ databases">
        <title>Pseudonocardia abyssalis sp. nov. and Pseudonocardia oceani sp. nov., description and phylogenomic analysis of two novel actinomycetes isolated from the deep Southern Ocean.</title>
        <authorList>
            <person name="Parra J."/>
        </authorList>
    </citation>
    <scope>NUCLEOTIDE SEQUENCE [LARGE SCALE GENOMIC DNA]</scope>
    <source>
        <strain evidence="5">KRD185</strain>
    </source>
</reference>
<keyword evidence="5" id="KW-1185">Reference proteome</keyword>
<dbReference type="PANTHER" id="PTHR45934">
    <property type="entry name" value="FAD/NAD(P)-BINDING OXIDOREDUCTASE FAMILY PROTEIN"/>
    <property type="match status" value="1"/>
</dbReference>
<dbReference type="Pfam" id="PF01494">
    <property type="entry name" value="FAD_binding_3"/>
    <property type="match status" value="1"/>
</dbReference>
<evidence type="ECO:0000256" key="2">
    <source>
        <dbReference type="ARBA" id="ARBA00023033"/>
    </source>
</evidence>
<gene>
    <name evidence="4" type="ORF">I4I82_30630</name>
</gene>
<dbReference type="InterPro" id="IPR002938">
    <property type="entry name" value="FAD-bd"/>
</dbReference>
<dbReference type="PANTHER" id="PTHR45934:SF9">
    <property type="entry name" value="FAD_NAD(P)-BINDING OXIDOREDUCTASE FAMILY PROTEIN"/>
    <property type="match status" value="1"/>
</dbReference>
<dbReference type="Proteomes" id="UP000694300">
    <property type="component" value="Unassembled WGS sequence"/>
</dbReference>
<dbReference type="GO" id="GO:0004497">
    <property type="term" value="F:monooxygenase activity"/>
    <property type="evidence" value="ECO:0007669"/>
    <property type="project" value="UniProtKB-KW"/>
</dbReference>
<dbReference type="InterPro" id="IPR044560">
    <property type="entry name" value="MOase"/>
</dbReference>
<organism evidence="4 5">
    <name type="scientific">Pseudonocardia oceani</name>
    <dbReference type="NCBI Taxonomy" id="2792013"/>
    <lineage>
        <taxon>Bacteria</taxon>
        <taxon>Bacillati</taxon>
        <taxon>Actinomycetota</taxon>
        <taxon>Actinomycetes</taxon>
        <taxon>Pseudonocardiales</taxon>
        <taxon>Pseudonocardiaceae</taxon>
        <taxon>Pseudonocardia</taxon>
    </lineage>
</organism>
<feature type="domain" description="FAD-binding" evidence="3">
    <location>
        <begin position="3"/>
        <end position="332"/>
    </location>
</feature>
<protein>
    <submittedName>
        <fullName evidence="4">FAD-dependent monooxygenase</fullName>
    </submittedName>
</protein>
<keyword evidence="2 4" id="KW-0503">Monooxygenase</keyword>
<dbReference type="RefSeq" id="WP_218592552.1">
    <property type="nucleotide sequence ID" value="NZ_JADQDF010000001.1"/>
</dbReference>
<evidence type="ECO:0000313" key="5">
    <source>
        <dbReference type="Proteomes" id="UP000694300"/>
    </source>
</evidence>
<accession>A0ABS6UIF1</accession>
<evidence type="ECO:0000259" key="3">
    <source>
        <dbReference type="Pfam" id="PF01494"/>
    </source>
</evidence>
<dbReference type="EMBL" id="JADQDF010000001">
    <property type="protein sequence ID" value="MBW0132003.1"/>
    <property type="molecule type" value="Genomic_DNA"/>
</dbReference>
<name>A0ABS6UIF1_9PSEU</name>